<reference evidence="2 3" key="1">
    <citation type="submission" date="2012-11" db="EMBL/GenBank/DDBJ databases">
        <title>Genome assembly of Thiorhodococcus sp. AK35.</title>
        <authorList>
            <person name="Nupur N."/>
            <person name="Khatri I."/>
            <person name="Subramanian S."/>
            <person name="Pinnaka A."/>
        </authorList>
    </citation>
    <scope>NUCLEOTIDE SEQUENCE [LARGE SCALE GENOMIC DNA]</scope>
    <source>
        <strain evidence="2 3">AK35</strain>
    </source>
</reference>
<proteinExistence type="predicted"/>
<feature type="compositionally biased region" description="Basic and acidic residues" evidence="1">
    <location>
        <begin position="48"/>
        <end position="68"/>
    </location>
</feature>
<dbReference type="Proteomes" id="UP000019460">
    <property type="component" value="Unassembled WGS sequence"/>
</dbReference>
<dbReference type="EMBL" id="AONC01000045">
    <property type="protein sequence ID" value="EXJ14217.1"/>
    <property type="molecule type" value="Genomic_DNA"/>
</dbReference>
<keyword evidence="3" id="KW-1185">Reference proteome</keyword>
<organism evidence="2 3">
    <name type="scientific">Imhoffiella purpurea</name>
    <dbReference type="NCBI Taxonomy" id="1249627"/>
    <lineage>
        <taxon>Bacteria</taxon>
        <taxon>Pseudomonadati</taxon>
        <taxon>Pseudomonadota</taxon>
        <taxon>Gammaproteobacteria</taxon>
        <taxon>Chromatiales</taxon>
        <taxon>Chromatiaceae</taxon>
        <taxon>Imhoffiella</taxon>
    </lineage>
</organism>
<sequence>MRLNSGCASLVIHHRPDFTPTRDLLDRALTPILMPAASVAPPPPKVSRRAERSRARPEKTRVRVEAPKKRASGQALAACPICQLKLKAARWILTDFWRCWRDHWTQRLHGRLLASVALFRP</sequence>
<accession>W9VDU5</accession>
<gene>
    <name evidence="2" type="ORF">D779_2888</name>
</gene>
<comment type="caution">
    <text evidence="2">The sequence shown here is derived from an EMBL/GenBank/DDBJ whole genome shotgun (WGS) entry which is preliminary data.</text>
</comment>
<dbReference type="AlphaFoldDB" id="W9VDU5"/>
<dbReference type="STRING" id="1249627.D779_2888"/>
<evidence type="ECO:0000313" key="2">
    <source>
        <dbReference type="EMBL" id="EXJ14217.1"/>
    </source>
</evidence>
<evidence type="ECO:0000313" key="3">
    <source>
        <dbReference type="Proteomes" id="UP000019460"/>
    </source>
</evidence>
<name>W9VDU5_9GAMM</name>
<dbReference type="PATRIC" id="fig|1249627.3.peg.3054"/>
<feature type="region of interest" description="Disordered" evidence="1">
    <location>
        <begin position="35"/>
        <end position="68"/>
    </location>
</feature>
<protein>
    <submittedName>
        <fullName evidence="2">Uncharacterized protein</fullName>
    </submittedName>
</protein>
<evidence type="ECO:0000256" key="1">
    <source>
        <dbReference type="SAM" id="MobiDB-lite"/>
    </source>
</evidence>